<keyword evidence="9" id="KW-0289">Folate biosynthesis</keyword>
<dbReference type="Gene3D" id="3.30.70.560">
    <property type="entry name" value="7,8-Dihydro-6-hydroxymethylpterin-pyrophosphokinase HPPK"/>
    <property type="match status" value="1"/>
</dbReference>
<evidence type="ECO:0000256" key="5">
    <source>
        <dbReference type="ARBA" id="ARBA00022679"/>
    </source>
</evidence>
<dbReference type="GO" id="GO:0016301">
    <property type="term" value="F:kinase activity"/>
    <property type="evidence" value="ECO:0007669"/>
    <property type="project" value="UniProtKB-KW"/>
</dbReference>
<evidence type="ECO:0000256" key="6">
    <source>
        <dbReference type="ARBA" id="ARBA00022741"/>
    </source>
</evidence>
<dbReference type="AlphaFoldDB" id="A0A5C5V549"/>
<gene>
    <name evidence="14" type="primary">folK</name>
    <name evidence="14" type="ORF">Enr8_29190</name>
</gene>
<dbReference type="PROSITE" id="PS00794">
    <property type="entry name" value="HPPK"/>
    <property type="match status" value="1"/>
</dbReference>
<evidence type="ECO:0000313" key="15">
    <source>
        <dbReference type="Proteomes" id="UP000318878"/>
    </source>
</evidence>
<evidence type="ECO:0000256" key="4">
    <source>
        <dbReference type="ARBA" id="ARBA00016218"/>
    </source>
</evidence>
<dbReference type="SUPFAM" id="SSF55083">
    <property type="entry name" value="6-hydroxymethyl-7,8-dihydropterin pyrophosphokinase, HPPK"/>
    <property type="match status" value="1"/>
</dbReference>
<evidence type="ECO:0000256" key="10">
    <source>
        <dbReference type="ARBA" id="ARBA00029409"/>
    </source>
</evidence>
<keyword evidence="15" id="KW-1185">Reference proteome</keyword>
<dbReference type="InterPro" id="IPR000550">
    <property type="entry name" value="Hppk"/>
</dbReference>
<sequence>MPDSLIALGANLGDRRQTLDSAIDMLRSIDGVSDLVVSRYHGTAPIGGPDGQPEFLNAAARFSTTLSAEQVHARLIAIEEEHGRVRVERWGARRLDLDLLLFDQRQIMTETLEAPHPRMTFRRFVLEPAVEVAADMTHPICQRTLGELLTQLDEGEPVVRIVAPEDADVDQLIASVRQTSDFPLECAKNQAAIAAAQLIVFWRSSPLQIPHGPYLPIPTADASAAATEISAAIAAMSPT</sequence>
<evidence type="ECO:0000256" key="7">
    <source>
        <dbReference type="ARBA" id="ARBA00022777"/>
    </source>
</evidence>
<organism evidence="14 15">
    <name type="scientific">Blastopirellula retiformator</name>
    <dbReference type="NCBI Taxonomy" id="2527970"/>
    <lineage>
        <taxon>Bacteria</taxon>
        <taxon>Pseudomonadati</taxon>
        <taxon>Planctomycetota</taxon>
        <taxon>Planctomycetia</taxon>
        <taxon>Pirellulales</taxon>
        <taxon>Pirellulaceae</taxon>
        <taxon>Blastopirellula</taxon>
    </lineage>
</organism>
<dbReference type="NCBIfam" id="TIGR01498">
    <property type="entry name" value="folK"/>
    <property type="match status" value="1"/>
</dbReference>
<dbReference type="GO" id="GO:0046656">
    <property type="term" value="P:folic acid biosynthetic process"/>
    <property type="evidence" value="ECO:0007669"/>
    <property type="project" value="UniProtKB-KW"/>
</dbReference>
<dbReference type="EC" id="2.7.6.3" evidence="3"/>
<dbReference type="UniPathway" id="UPA00077">
    <property type="reaction ID" value="UER00155"/>
</dbReference>
<dbReference type="InterPro" id="IPR035907">
    <property type="entry name" value="Hppk_sf"/>
</dbReference>
<dbReference type="GO" id="GO:0003848">
    <property type="term" value="F:2-amino-4-hydroxy-6-hydroxymethyldihydropteridine diphosphokinase activity"/>
    <property type="evidence" value="ECO:0007669"/>
    <property type="project" value="UniProtKB-EC"/>
</dbReference>
<comment type="function">
    <text evidence="10">Catalyzes the transfer of pyrophosphate from adenosine triphosphate (ATP) to 6-hydroxymethyl-7,8-dihydropterin, an enzymatic step in folate biosynthesis pathway.</text>
</comment>
<dbReference type="GO" id="GO:0005524">
    <property type="term" value="F:ATP binding"/>
    <property type="evidence" value="ECO:0007669"/>
    <property type="project" value="UniProtKB-KW"/>
</dbReference>
<protein>
    <recommendedName>
        <fullName evidence="4">2-amino-4-hydroxy-6-hydroxymethyldihydropteridine pyrophosphokinase</fullName>
        <ecNumber evidence="3">2.7.6.3</ecNumber>
    </recommendedName>
    <alternativeName>
        <fullName evidence="11">6-hydroxymethyl-7,8-dihydropterin pyrophosphokinase</fullName>
    </alternativeName>
    <alternativeName>
        <fullName evidence="12">7,8-dihydro-6-hydroxymethylpterin-pyrophosphokinase</fullName>
    </alternativeName>
</protein>
<dbReference type="Pfam" id="PF01288">
    <property type="entry name" value="HPPK"/>
    <property type="match status" value="1"/>
</dbReference>
<dbReference type="CDD" id="cd00483">
    <property type="entry name" value="HPPK"/>
    <property type="match status" value="1"/>
</dbReference>
<dbReference type="EMBL" id="SJPF01000003">
    <property type="protein sequence ID" value="TWT33099.1"/>
    <property type="molecule type" value="Genomic_DNA"/>
</dbReference>
<keyword evidence="6" id="KW-0547">Nucleotide-binding</keyword>
<reference evidence="14 15" key="1">
    <citation type="submission" date="2019-02" db="EMBL/GenBank/DDBJ databases">
        <title>Deep-cultivation of Planctomycetes and their phenomic and genomic characterization uncovers novel biology.</title>
        <authorList>
            <person name="Wiegand S."/>
            <person name="Jogler M."/>
            <person name="Boedeker C."/>
            <person name="Pinto D."/>
            <person name="Vollmers J."/>
            <person name="Rivas-Marin E."/>
            <person name="Kohn T."/>
            <person name="Peeters S.H."/>
            <person name="Heuer A."/>
            <person name="Rast P."/>
            <person name="Oberbeckmann S."/>
            <person name="Bunk B."/>
            <person name="Jeske O."/>
            <person name="Meyerdierks A."/>
            <person name="Storesund J.E."/>
            <person name="Kallscheuer N."/>
            <person name="Luecker S."/>
            <person name="Lage O.M."/>
            <person name="Pohl T."/>
            <person name="Merkel B.J."/>
            <person name="Hornburger P."/>
            <person name="Mueller R.-W."/>
            <person name="Bruemmer F."/>
            <person name="Labrenz M."/>
            <person name="Spormann A.M."/>
            <person name="Op Den Camp H."/>
            <person name="Overmann J."/>
            <person name="Amann R."/>
            <person name="Jetten M.S.M."/>
            <person name="Mascher T."/>
            <person name="Medema M.H."/>
            <person name="Devos D.P."/>
            <person name="Kaster A.-K."/>
            <person name="Ovreas L."/>
            <person name="Rohde M."/>
            <person name="Galperin M.Y."/>
            <person name="Jogler C."/>
        </authorList>
    </citation>
    <scope>NUCLEOTIDE SEQUENCE [LARGE SCALE GENOMIC DNA]</scope>
    <source>
        <strain evidence="14 15">Enr8</strain>
    </source>
</reference>
<comment type="pathway">
    <text evidence="1">Cofactor biosynthesis; tetrahydrofolate biosynthesis; 2-amino-4-hydroxy-6-hydroxymethyl-7,8-dihydropteridine diphosphate from 7,8-dihydroneopterin triphosphate: step 4/4.</text>
</comment>
<evidence type="ECO:0000256" key="2">
    <source>
        <dbReference type="ARBA" id="ARBA00005810"/>
    </source>
</evidence>
<evidence type="ECO:0000256" key="8">
    <source>
        <dbReference type="ARBA" id="ARBA00022840"/>
    </source>
</evidence>
<evidence type="ECO:0000256" key="11">
    <source>
        <dbReference type="ARBA" id="ARBA00029766"/>
    </source>
</evidence>
<feature type="domain" description="7,8-dihydro-6-hydroxymethylpterin-pyrophosphokinase" evidence="13">
    <location>
        <begin position="89"/>
        <end position="100"/>
    </location>
</feature>
<keyword evidence="7 14" id="KW-0418">Kinase</keyword>
<proteinExistence type="inferred from homology"/>
<dbReference type="RefSeq" id="WP_146432656.1">
    <property type="nucleotide sequence ID" value="NZ_SJPF01000003.1"/>
</dbReference>
<comment type="caution">
    <text evidence="14">The sequence shown here is derived from an EMBL/GenBank/DDBJ whole genome shotgun (WGS) entry which is preliminary data.</text>
</comment>
<dbReference type="GO" id="GO:0046654">
    <property type="term" value="P:tetrahydrofolate biosynthetic process"/>
    <property type="evidence" value="ECO:0007669"/>
    <property type="project" value="UniProtKB-UniPathway"/>
</dbReference>
<keyword evidence="5 14" id="KW-0808">Transferase</keyword>
<evidence type="ECO:0000256" key="12">
    <source>
        <dbReference type="ARBA" id="ARBA00033413"/>
    </source>
</evidence>
<dbReference type="OrthoDB" id="9808041at2"/>
<evidence type="ECO:0000256" key="3">
    <source>
        <dbReference type="ARBA" id="ARBA00013253"/>
    </source>
</evidence>
<dbReference type="PANTHER" id="PTHR43071">
    <property type="entry name" value="2-AMINO-4-HYDROXY-6-HYDROXYMETHYLDIHYDROPTERIDINE PYROPHOSPHOKINASE"/>
    <property type="match status" value="1"/>
</dbReference>
<dbReference type="PANTHER" id="PTHR43071:SF1">
    <property type="entry name" value="2-AMINO-4-HYDROXY-6-HYDROXYMETHYLDIHYDROPTERIDINE PYROPHOSPHOKINASE"/>
    <property type="match status" value="1"/>
</dbReference>
<dbReference type="Proteomes" id="UP000318878">
    <property type="component" value="Unassembled WGS sequence"/>
</dbReference>
<keyword evidence="8" id="KW-0067">ATP-binding</keyword>
<evidence type="ECO:0000313" key="14">
    <source>
        <dbReference type="EMBL" id="TWT33099.1"/>
    </source>
</evidence>
<accession>A0A5C5V549</accession>
<evidence type="ECO:0000256" key="1">
    <source>
        <dbReference type="ARBA" id="ARBA00005051"/>
    </source>
</evidence>
<name>A0A5C5V549_9BACT</name>
<evidence type="ECO:0000259" key="13">
    <source>
        <dbReference type="PROSITE" id="PS00794"/>
    </source>
</evidence>
<evidence type="ECO:0000256" key="9">
    <source>
        <dbReference type="ARBA" id="ARBA00022909"/>
    </source>
</evidence>
<comment type="similarity">
    <text evidence="2">Belongs to the HPPK family.</text>
</comment>